<dbReference type="KEGG" id="crq:GCK72_023710"/>
<dbReference type="InterPro" id="IPR018045">
    <property type="entry name" value="S04_transporter_CS"/>
</dbReference>
<dbReference type="Pfam" id="PF00916">
    <property type="entry name" value="Sulfate_transp"/>
    <property type="match status" value="1"/>
</dbReference>
<feature type="transmembrane region" description="Helical" evidence="5">
    <location>
        <begin position="283"/>
        <end position="303"/>
    </location>
</feature>
<dbReference type="PROSITE" id="PS50801">
    <property type="entry name" value="STAS"/>
    <property type="match status" value="1"/>
</dbReference>
<organism evidence="7 8">
    <name type="scientific">Caenorhabditis remanei</name>
    <name type="common">Caenorhabditis vulgaris</name>
    <dbReference type="NCBI Taxonomy" id="31234"/>
    <lineage>
        <taxon>Eukaryota</taxon>
        <taxon>Metazoa</taxon>
        <taxon>Ecdysozoa</taxon>
        <taxon>Nematoda</taxon>
        <taxon>Chromadorea</taxon>
        <taxon>Rhabditida</taxon>
        <taxon>Rhabditina</taxon>
        <taxon>Rhabditomorpha</taxon>
        <taxon>Rhabditoidea</taxon>
        <taxon>Rhabditidae</taxon>
        <taxon>Peloderinae</taxon>
        <taxon>Caenorhabditis</taxon>
    </lineage>
</organism>
<dbReference type="AlphaFoldDB" id="A0A6A5FX68"/>
<evidence type="ECO:0000256" key="5">
    <source>
        <dbReference type="SAM" id="Phobius"/>
    </source>
</evidence>
<protein>
    <recommendedName>
        <fullName evidence="6">STAS domain-containing protein</fullName>
    </recommendedName>
</protein>
<dbReference type="EMBL" id="WUAV01000006">
    <property type="protein sequence ID" value="KAF1747248.1"/>
    <property type="molecule type" value="Genomic_DNA"/>
</dbReference>
<evidence type="ECO:0000256" key="2">
    <source>
        <dbReference type="ARBA" id="ARBA00022692"/>
    </source>
</evidence>
<feature type="transmembrane region" description="Helical" evidence="5">
    <location>
        <begin position="362"/>
        <end position="380"/>
    </location>
</feature>
<feature type="transmembrane region" description="Helical" evidence="5">
    <location>
        <begin position="80"/>
        <end position="99"/>
    </location>
</feature>
<keyword evidence="2 5" id="KW-0812">Transmembrane</keyword>
<dbReference type="GO" id="GO:0008271">
    <property type="term" value="F:secondary active sulfate transmembrane transporter activity"/>
    <property type="evidence" value="ECO:0007669"/>
    <property type="project" value="InterPro"/>
</dbReference>
<dbReference type="CDD" id="cd07042">
    <property type="entry name" value="STAS_SulP_like_sulfate_transporter"/>
    <property type="match status" value="1"/>
</dbReference>
<reference evidence="7 8" key="1">
    <citation type="submission" date="2019-12" db="EMBL/GenBank/DDBJ databases">
        <title>Chromosome-level assembly of the Caenorhabditis remanei genome.</title>
        <authorList>
            <person name="Teterina A.A."/>
            <person name="Willis J.H."/>
            <person name="Phillips P.C."/>
        </authorList>
    </citation>
    <scope>NUCLEOTIDE SEQUENCE [LARGE SCALE GENOMIC DNA]</scope>
    <source>
        <strain evidence="7 8">PX506</strain>
        <tissue evidence="7">Whole organism</tissue>
    </source>
</reference>
<feature type="domain" description="STAS" evidence="6">
    <location>
        <begin position="471"/>
        <end position="579"/>
    </location>
</feature>
<sequence>MKKEEGPGWKNFIPITKWLPSYDVKQNLINDIIGGITVGILHVPQGMAYASLVGLKPVYGLYTSLFPSLIYMFFGTSRHVSLGVFAVVSLMCGSCNLRVTQELVASSGSNLTKAEIEGISVDVVKSLGLAIGIIQIIMGLVKADYLISYLSDQIILGFTTGAAVHVLTAQLNKILGVALPRHTGIGKLFYIYTDLINAILEDKVNKITLTASIVAILILYIAKYHLTPALCAKTRIPIPYDLFLIVVGTAVSSFFAVNTNYHVKIVGHIPTGFPSPAVPDVKLFWKVIGDAVAIAIVSVVVTVSMGKVIAKKHNYVIDVRQEFFALGIVASFCSMFPCWPASTALARTLINDNAGTKTQISAIFAASVLTLVLFFIGPLLEHLPTCFLSCIVIVALRGMFLHLQNFVTLWKVSKYDWAIFSITFFSTAFLDVVPGLLIGTVSAILFSILRIQRSSPTLLENDECESGETSVLFFASSLFYFNCERFEKKVHKIVADLTGEQALQEQAENIPMLPEKVRERVLIFDMRGVSNIDLSGANTLIKISQELKAKHIILKIRDPSENVSSFLSGVPNTDNLFES</sequence>
<dbReference type="PANTHER" id="PTHR11814">
    <property type="entry name" value="SULFATE TRANSPORTER"/>
    <property type="match status" value="1"/>
</dbReference>
<dbReference type="RefSeq" id="XP_003109529.2">
    <property type="nucleotide sequence ID" value="XM_003109481.2"/>
</dbReference>
<feature type="transmembrane region" description="Helical" evidence="5">
    <location>
        <begin position="323"/>
        <end position="342"/>
    </location>
</feature>
<dbReference type="PROSITE" id="PS01130">
    <property type="entry name" value="SLC26A"/>
    <property type="match status" value="1"/>
</dbReference>
<feature type="transmembrane region" description="Helical" evidence="5">
    <location>
        <begin position="207"/>
        <end position="226"/>
    </location>
</feature>
<dbReference type="InterPro" id="IPR011547">
    <property type="entry name" value="SLC26A/SulP_dom"/>
</dbReference>
<dbReference type="NCBIfam" id="TIGR00815">
    <property type="entry name" value="sulP"/>
    <property type="match status" value="1"/>
</dbReference>
<gene>
    <name evidence="7" type="ORF">GCK72_023710</name>
</gene>
<feature type="transmembrane region" description="Helical" evidence="5">
    <location>
        <begin position="419"/>
        <end position="449"/>
    </location>
</feature>
<evidence type="ECO:0000313" key="7">
    <source>
        <dbReference type="EMBL" id="KAF1747248.1"/>
    </source>
</evidence>
<keyword evidence="3 5" id="KW-1133">Transmembrane helix</keyword>
<feature type="transmembrane region" description="Helical" evidence="5">
    <location>
        <begin position="238"/>
        <end position="257"/>
    </location>
</feature>
<evidence type="ECO:0000256" key="3">
    <source>
        <dbReference type="ARBA" id="ARBA00022989"/>
    </source>
</evidence>
<evidence type="ECO:0000259" key="6">
    <source>
        <dbReference type="PROSITE" id="PS50801"/>
    </source>
</evidence>
<comment type="subcellular location">
    <subcellularLocation>
        <location evidence="1">Membrane</location>
        <topology evidence="1">Multi-pass membrane protein</topology>
    </subcellularLocation>
</comment>
<dbReference type="GO" id="GO:0016020">
    <property type="term" value="C:membrane"/>
    <property type="evidence" value="ECO:0007669"/>
    <property type="project" value="UniProtKB-SubCell"/>
</dbReference>
<keyword evidence="4 5" id="KW-0472">Membrane</keyword>
<name>A0A6A5FX68_CAERE</name>
<dbReference type="InterPro" id="IPR036513">
    <property type="entry name" value="STAS_dom_sf"/>
</dbReference>
<evidence type="ECO:0000256" key="4">
    <source>
        <dbReference type="ARBA" id="ARBA00023136"/>
    </source>
</evidence>
<accession>A0A6A5FX68</accession>
<feature type="transmembrane region" description="Helical" evidence="5">
    <location>
        <begin position="387"/>
        <end position="407"/>
    </location>
</feature>
<evidence type="ECO:0000313" key="8">
    <source>
        <dbReference type="Proteomes" id="UP000483820"/>
    </source>
</evidence>
<dbReference type="GeneID" id="9803521"/>
<comment type="caution">
    <text evidence="7">The sequence shown here is derived from an EMBL/GenBank/DDBJ whole genome shotgun (WGS) entry which is preliminary data.</text>
</comment>
<dbReference type="InterPro" id="IPR001902">
    <property type="entry name" value="SLC26A/SulP_fam"/>
</dbReference>
<proteinExistence type="predicted"/>
<dbReference type="SUPFAM" id="SSF52091">
    <property type="entry name" value="SpoIIaa-like"/>
    <property type="match status" value="1"/>
</dbReference>
<dbReference type="CTD" id="9803521"/>
<evidence type="ECO:0000256" key="1">
    <source>
        <dbReference type="ARBA" id="ARBA00004141"/>
    </source>
</evidence>
<dbReference type="Pfam" id="PF01740">
    <property type="entry name" value="STAS"/>
    <property type="match status" value="1"/>
</dbReference>
<dbReference type="Gene3D" id="3.30.750.24">
    <property type="entry name" value="STAS domain"/>
    <property type="match status" value="1"/>
</dbReference>
<dbReference type="InterPro" id="IPR002645">
    <property type="entry name" value="STAS_dom"/>
</dbReference>
<dbReference type="Proteomes" id="UP000483820">
    <property type="component" value="Chromosome X"/>
</dbReference>